<sequence length="134" mass="14984">YIALSYCWGDPSITKSITLGDYQIQVTENLSNALTSIVQHHDRDACYWIDALCINQNNIPERNHHVQRMGTVYSSARLVSAWLGPEDAETETAFSEITLLASANIANRDEPPDQRVATAIGSLASRPYFDRAWV</sequence>
<organism evidence="2 3">
    <name type="scientific">Dothistroma septosporum (strain NZE10 / CBS 128990)</name>
    <name type="common">Red band needle blight fungus</name>
    <name type="synonym">Mycosphaerella pini</name>
    <dbReference type="NCBI Taxonomy" id="675120"/>
    <lineage>
        <taxon>Eukaryota</taxon>
        <taxon>Fungi</taxon>
        <taxon>Dikarya</taxon>
        <taxon>Ascomycota</taxon>
        <taxon>Pezizomycotina</taxon>
        <taxon>Dothideomycetes</taxon>
        <taxon>Dothideomycetidae</taxon>
        <taxon>Mycosphaerellales</taxon>
        <taxon>Mycosphaerellaceae</taxon>
        <taxon>Dothistroma</taxon>
    </lineage>
</organism>
<gene>
    <name evidence="2" type="ORF">DOTSEDRAFT_101392</name>
</gene>
<name>N1PXX5_DOTSN</name>
<dbReference type="PANTHER" id="PTHR24148">
    <property type="entry name" value="ANKYRIN REPEAT DOMAIN-CONTAINING PROTEIN 39 HOMOLOG-RELATED"/>
    <property type="match status" value="1"/>
</dbReference>
<dbReference type="Proteomes" id="UP000016933">
    <property type="component" value="Unassembled WGS sequence"/>
</dbReference>
<accession>N1PXX5</accession>
<evidence type="ECO:0000313" key="2">
    <source>
        <dbReference type="EMBL" id="EME48376.1"/>
    </source>
</evidence>
<dbReference type="STRING" id="675120.N1PXX5"/>
<reference evidence="2 3" key="2">
    <citation type="journal article" date="2012" name="PLoS Pathog.">
        <title>Diverse lifestyles and strategies of plant pathogenesis encoded in the genomes of eighteen Dothideomycetes fungi.</title>
        <authorList>
            <person name="Ohm R.A."/>
            <person name="Feau N."/>
            <person name="Henrissat B."/>
            <person name="Schoch C.L."/>
            <person name="Horwitz B.A."/>
            <person name="Barry K.W."/>
            <person name="Condon B.J."/>
            <person name="Copeland A.C."/>
            <person name="Dhillon B."/>
            <person name="Glaser F."/>
            <person name="Hesse C.N."/>
            <person name="Kosti I."/>
            <person name="LaButti K."/>
            <person name="Lindquist E.A."/>
            <person name="Lucas S."/>
            <person name="Salamov A.A."/>
            <person name="Bradshaw R.E."/>
            <person name="Ciuffetti L."/>
            <person name="Hamelin R.C."/>
            <person name="Kema G.H.J."/>
            <person name="Lawrence C."/>
            <person name="Scott J.A."/>
            <person name="Spatafora J.W."/>
            <person name="Turgeon B.G."/>
            <person name="de Wit P.J.G.M."/>
            <person name="Zhong S."/>
            <person name="Goodwin S.B."/>
            <person name="Grigoriev I.V."/>
        </authorList>
    </citation>
    <scope>NUCLEOTIDE SEQUENCE [LARGE SCALE GENOMIC DNA]</scope>
    <source>
        <strain evidence="3">NZE10 / CBS 128990</strain>
    </source>
</reference>
<feature type="non-terminal residue" evidence="2">
    <location>
        <position position="1"/>
    </location>
</feature>
<dbReference type="OrthoDB" id="3553147at2759"/>
<dbReference type="InterPro" id="IPR052895">
    <property type="entry name" value="HetReg/Transcr_Mod"/>
</dbReference>
<reference evidence="3" key="1">
    <citation type="journal article" date="2012" name="PLoS Genet.">
        <title>The genomes of the fungal plant pathogens Cladosporium fulvum and Dothistroma septosporum reveal adaptation to different hosts and lifestyles but also signatures of common ancestry.</title>
        <authorList>
            <person name="de Wit P.J.G.M."/>
            <person name="van der Burgt A."/>
            <person name="Oekmen B."/>
            <person name="Stergiopoulos I."/>
            <person name="Abd-Elsalam K.A."/>
            <person name="Aerts A.L."/>
            <person name="Bahkali A.H."/>
            <person name="Beenen H.G."/>
            <person name="Chettri P."/>
            <person name="Cox M.P."/>
            <person name="Datema E."/>
            <person name="de Vries R.P."/>
            <person name="Dhillon B."/>
            <person name="Ganley A.R."/>
            <person name="Griffiths S.A."/>
            <person name="Guo Y."/>
            <person name="Hamelin R.C."/>
            <person name="Henrissat B."/>
            <person name="Kabir M.S."/>
            <person name="Jashni M.K."/>
            <person name="Kema G."/>
            <person name="Klaubauf S."/>
            <person name="Lapidus A."/>
            <person name="Levasseur A."/>
            <person name="Lindquist E."/>
            <person name="Mehrabi R."/>
            <person name="Ohm R.A."/>
            <person name="Owen T.J."/>
            <person name="Salamov A."/>
            <person name="Schwelm A."/>
            <person name="Schijlen E."/>
            <person name="Sun H."/>
            <person name="van den Burg H.A."/>
            <person name="van Ham R.C.H.J."/>
            <person name="Zhang S."/>
            <person name="Goodwin S.B."/>
            <person name="Grigoriev I.V."/>
            <person name="Collemare J."/>
            <person name="Bradshaw R.E."/>
        </authorList>
    </citation>
    <scope>NUCLEOTIDE SEQUENCE [LARGE SCALE GENOMIC DNA]</scope>
    <source>
        <strain evidence="3">NZE10 / CBS 128990</strain>
    </source>
</reference>
<feature type="non-terminal residue" evidence="2">
    <location>
        <position position="134"/>
    </location>
</feature>
<evidence type="ECO:0000259" key="1">
    <source>
        <dbReference type="Pfam" id="PF06985"/>
    </source>
</evidence>
<keyword evidence="3" id="KW-1185">Reference proteome</keyword>
<dbReference type="EMBL" id="KB446535">
    <property type="protein sequence ID" value="EME48376.1"/>
    <property type="molecule type" value="Genomic_DNA"/>
</dbReference>
<protein>
    <recommendedName>
        <fullName evidence="1">Heterokaryon incompatibility domain-containing protein</fullName>
    </recommendedName>
</protein>
<evidence type="ECO:0000313" key="3">
    <source>
        <dbReference type="Proteomes" id="UP000016933"/>
    </source>
</evidence>
<proteinExistence type="predicted"/>
<dbReference type="AlphaFoldDB" id="N1PXX5"/>
<dbReference type="OMA" id="CYWIDAL"/>
<feature type="domain" description="Heterokaryon incompatibility" evidence="1">
    <location>
        <begin position="1"/>
        <end position="134"/>
    </location>
</feature>
<dbReference type="PANTHER" id="PTHR24148:SF73">
    <property type="entry name" value="HET DOMAIN PROTEIN (AFU_ORTHOLOGUE AFUA_8G01020)"/>
    <property type="match status" value="1"/>
</dbReference>
<dbReference type="Pfam" id="PF06985">
    <property type="entry name" value="HET"/>
    <property type="match status" value="1"/>
</dbReference>
<dbReference type="InterPro" id="IPR010730">
    <property type="entry name" value="HET"/>
</dbReference>
<dbReference type="HOGENOM" id="CLU_004184_6_0_1"/>